<dbReference type="RefSeq" id="WP_091271640.1">
    <property type="nucleotide sequence ID" value="NZ_FNDK01000003.1"/>
</dbReference>
<protein>
    <recommendedName>
        <fullName evidence="5">Lipoprotein</fullName>
    </recommendedName>
</protein>
<dbReference type="EMBL" id="FNDK01000003">
    <property type="protein sequence ID" value="SDH25663.1"/>
    <property type="molecule type" value="Genomic_DNA"/>
</dbReference>
<sequence>MKKSVWMLACSAVLALSACGPNEQLQEEQAQNNNTPKESQEEIEKTDKHDTPPVVNEVIALGYEKMNEFYKQGWQRADFNIVEAKEVIDAFIPETKEAVEHAEKPHVKRDLQDVHDRLTTFSKQLEENMKMAGLERDDHFAGLYRLYRDLNYYIRGSADTEPANSSNTAHVHMKKALENGEVARDVRDAFNLLPRDIQEYLKNDSVHTLRMFVESDGFRKALIDMEKQQDVLKKQDVASLIGAIEDNQTSKEDTI</sequence>
<feature type="compositionally biased region" description="Low complexity" evidence="1">
    <location>
        <begin position="25"/>
        <end position="34"/>
    </location>
</feature>
<reference evidence="3 4" key="1">
    <citation type="submission" date="2016-10" db="EMBL/GenBank/DDBJ databases">
        <authorList>
            <person name="de Groot N.N."/>
        </authorList>
    </citation>
    <scope>NUCLEOTIDE SEQUENCE [LARGE SCALE GENOMIC DNA]</scope>
    <source>
        <strain evidence="3 4">DSM 21632</strain>
    </source>
</reference>
<keyword evidence="4" id="KW-1185">Reference proteome</keyword>
<evidence type="ECO:0000256" key="2">
    <source>
        <dbReference type="SAM" id="SignalP"/>
    </source>
</evidence>
<evidence type="ECO:0000313" key="3">
    <source>
        <dbReference type="EMBL" id="SDH25663.1"/>
    </source>
</evidence>
<keyword evidence="2" id="KW-0732">Signal</keyword>
<evidence type="ECO:0000313" key="4">
    <source>
        <dbReference type="Proteomes" id="UP000199163"/>
    </source>
</evidence>
<organism evidence="3 4">
    <name type="scientific">Alteribacillus persepolensis</name>
    <dbReference type="NCBI Taxonomy" id="568899"/>
    <lineage>
        <taxon>Bacteria</taxon>
        <taxon>Bacillati</taxon>
        <taxon>Bacillota</taxon>
        <taxon>Bacilli</taxon>
        <taxon>Bacillales</taxon>
        <taxon>Bacillaceae</taxon>
        <taxon>Alteribacillus</taxon>
    </lineage>
</organism>
<feature type="chain" id="PRO_5039653658" description="Lipoprotein" evidence="2">
    <location>
        <begin position="19"/>
        <end position="255"/>
    </location>
</feature>
<dbReference type="PROSITE" id="PS51257">
    <property type="entry name" value="PROKAR_LIPOPROTEIN"/>
    <property type="match status" value="1"/>
</dbReference>
<gene>
    <name evidence="3" type="ORF">SAMN05192534_10360</name>
</gene>
<evidence type="ECO:0008006" key="5">
    <source>
        <dbReference type="Google" id="ProtNLM"/>
    </source>
</evidence>
<name>A0A1G8AXV5_9BACI</name>
<dbReference type="Proteomes" id="UP000199163">
    <property type="component" value="Unassembled WGS sequence"/>
</dbReference>
<feature type="signal peptide" evidence="2">
    <location>
        <begin position="1"/>
        <end position="18"/>
    </location>
</feature>
<accession>A0A1G8AXV5</accession>
<feature type="region of interest" description="Disordered" evidence="1">
    <location>
        <begin position="25"/>
        <end position="51"/>
    </location>
</feature>
<evidence type="ECO:0000256" key="1">
    <source>
        <dbReference type="SAM" id="MobiDB-lite"/>
    </source>
</evidence>
<dbReference type="OrthoDB" id="9857489at2"/>
<dbReference type="AlphaFoldDB" id="A0A1G8AXV5"/>
<feature type="compositionally biased region" description="Basic and acidic residues" evidence="1">
    <location>
        <begin position="38"/>
        <end position="51"/>
    </location>
</feature>
<proteinExistence type="predicted"/>